<organism evidence="1 2">
    <name type="scientific">Melastoma candidum</name>
    <dbReference type="NCBI Taxonomy" id="119954"/>
    <lineage>
        <taxon>Eukaryota</taxon>
        <taxon>Viridiplantae</taxon>
        <taxon>Streptophyta</taxon>
        <taxon>Embryophyta</taxon>
        <taxon>Tracheophyta</taxon>
        <taxon>Spermatophyta</taxon>
        <taxon>Magnoliopsida</taxon>
        <taxon>eudicotyledons</taxon>
        <taxon>Gunneridae</taxon>
        <taxon>Pentapetalae</taxon>
        <taxon>rosids</taxon>
        <taxon>malvids</taxon>
        <taxon>Myrtales</taxon>
        <taxon>Melastomataceae</taxon>
        <taxon>Melastomatoideae</taxon>
        <taxon>Melastomateae</taxon>
        <taxon>Melastoma</taxon>
    </lineage>
</organism>
<proteinExistence type="predicted"/>
<comment type="caution">
    <text evidence="1">The sequence shown here is derived from an EMBL/GenBank/DDBJ whole genome shotgun (WGS) entry which is preliminary data.</text>
</comment>
<name>A0ACB9QKJ8_9MYRT</name>
<evidence type="ECO:0000313" key="2">
    <source>
        <dbReference type="Proteomes" id="UP001057402"/>
    </source>
</evidence>
<dbReference type="EMBL" id="CM042885">
    <property type="protein sequence ID" value="KAI4367021.1"/>
    <property type="molecule type" value="Genomic_DNA"/>
</dbReference>
<protein>
    <submittedName>
        <fullName evidence="1">Uncharacterized protein</fullName>
    </submittedName>
</protein>
<reference evidence="2" key="1">
    <citation type="journal article" date="2023" name="Front. Plant Sci.">
        <title>Chromosomal-level genome assembly of Melastoma candidum provides insights into trichome evolution.</title>
        <authorList>
            <person name="Zhong Y."/>
            <person name="Wu W."/>
            <person name="Sun C."/>
            <person name="Zou P."/>
            <person name="Liu Y."/>
            <person name="Dai S."/>
            <person name="Zhou R."/>
        </authorList>
    </citation>
    <scope>NUCLEOTIDE SEQUENCE [LARGE SCALE GENOMIC DNA]</scope>
</reference>
<sequence>MASSLPHSSLPCLSISPSPGSRSRSRSRPRVSIRAQRFRNDDGRSPSRNVVDANLGTLRRRIKETKAKERTERCCRYEIGWDYMNHERRDAASVARGSARTSEGFELVLLVFGNMGLTVAGGTLVVPNFPAH</sequence>
<dbReference type="Proteomes" id="UP001057402">
    <property type="component" value="Chromosome 6"/>
</dbReference>
<evidence type="ECO:0000313" key="1">
    <source>
        <dbReference type="EMBL" id="KAI4367021.1"/>
    </source>
</evidence>
<accession>A0ACB9QKJ8</accession>
<gene>
    <name evidence="1" type="ORF">MLD38_022808</name>
</gene>
<keyword evidence="2" id="KW-1185">Reference proteome</keyword>